<keyword evidence="2" id="KW-1185">Reference proteome</keyword>
<protein>
    <submittedName>
        <fullName evidence="1">Uncharacterized protein</fullName>
    </submittedName>
</protein>
<proteinExistence type="predicted"/>
<evidence type="ECO:0000313" key="2">
    <source>
        <dbReference type="Proteomes" id="UP000032309"/>
    </source>
</evidence>
<name>A0ABQ0JWS6_9BACT</name>
<dbReference type="EMBL" id="BAFN01000001">
    <property type="protein sequence ID" value="GAN33229.1"/>
    <property type="molecule type" value="Genomic_DNA"/>
</dbReference>
<dbReference type="RefSeq" id="WP_157842448.1">
    <property type="nucleotide sequence ID" value="NZ_BAFN01000001.1"/>
</dbReference>
<dbReference type="Proteomes" id="UP000032309">
    <property type="component" value="Unassembled WGS sequence"/>
</dbReference>
<gene>
    <name evidence="1" type="ORF">BROSI_A1746</name>
</gene>
<accession>A0ABQ0JWS6</accession>
<reference evidence="2" key="1">
    <citation type="journal article" date="2015" name="Genome Announc.">
        <title>Draft Genome Sequence of an Anaerobic Ammonium-Oxidizing Bacterium, "Candidatus Brocadia sinica".</title>
        <authorList>
            <person name="Oshiki M."/>
            <person name="Shinyako-Hata K."/>
            <person name="Satoh H."/>
            <person name="Okabe S."/>
        </authorList>
    </citation>
    <scope>NUCLEOTIDE SEQUENCE [LARGE SCALE GENOMIC DNA]</scope>
    <source>
        <strain evidence="2">JPN1</strain>
    </source>
</reference>
<sequence>MGKKGRPSRRKTAFEEFDAATWDKQIEEDVKSGRLDAIAEQAISDFKKGRFKEL</sequence>
<evidence type="ECO:0000313" key="1">
    <source>
        <dbReference type="EMBL" id="GAN33229.1"/>
    </source>
</evidence>
<organism evidence="1 2">
    <name type="scientific">Candidatus Brocadia sinica JPN1</name>
    <dbReference type="NCBI Taxonomy" id="1197129"/>
    <lineage>
        <taxon>Bacteria</taxon>
        <taxon>Pseudomonadati</taxon>
        <taxon>Planctomycetota</taxon>
        <taxon>Candidatus Brocadiia</taxon>
        <taxon>Candidatus Brocadiales</taxon>
        <taxon>Candidatus Brocadiaceae</taxon>
        <taxon>Candidatus Brocadia</taxon>
    </lineage>
</organism>
<comment type="caution">
    <text evidence="1">The sequence shown here is derived from an EMBL/GenBank/DDBJ whole genome shotgun (WGS) entry which is preliminary data.</text>
</comment>